<organism evidence="2 3">
    <name type="scientific">Elysia marginata</name>
    <dbReference type="NCBI Taxonomy" id="1093978"/>
    <lineage>
        <taxon>Eukaryota</taxon>
        <taxon>Metazoa</taxon>
        <taxon>Spiralia</taxon>
        <taxon>Lophotrochozoa</taxon>
        <taxon>Mollusca</taxon>
        <taxon>Gastropoda</taxon>
        <taxon>Heterobranchia</taxon>
        <taxon>Euthyneura</taxon>
        <taxon>Panpulmonata</taxon>
        <taxon>Sacoglossa</taxon>
        <taxon>Placobranchoidea</taxon>
        <taxon>Plakobranchidae</taxon>
        <taxon>Elysia</taxon>
    </lineage>
</organism>
<feature type="region of interest" description="Disordered" evidence="1">
    <location>
        <begin position="27"/>
        <end position="52"/>
    </location>
</feature>
<name>A0AAV4I4A8_9GAST</name>
<sequence length="105" mass="11788">MLELSKQRNLRGVFIKRQHNVDVYSKVRQKSSNSHTPTMCGLSTPSSSRRLGGGGDEVCEYVELLMMLKCLGDKSVRSEHRVWVGSLFSLDTLVAPATFKAKTYH</sequence>
<dbReference type="AlphaFoldDB" id="A0AAV4I4A8"/>
<accession>A0AAV4I4A8</accession>
<dbReference type="EMBL" id="BMAT01009349">
    <property type="protein sequence ID" value="GFS04720.1"/>
    <property type="molecule type" value="Genomic_DNA"/>
</dbReference>
<proteinExistence type="predicted"/>
<comment type="caution">
    <text evidence="2">The sequence shown here is derived from an EMBL/GenBank/DDBJ whole genome shotgun (WGS) entry which is preliminary data.</text>
</comment>
<dbReference type="Proteomes" id="UP000762676">
    <property type="component" value="Unassembled WGS sequence"/>
</dbReference>
<gene>
    <name evidence="2" type="ORF">ElyMa_004664000</name>
</gene>
<evidence type="ECO:0000256" key="1">
    <source>
        <dbReference type="SAM" id="MobiDB-lite"/>
    </source>
</evidence>
<keyword evidence="3" id="KW-1185">Reference proteome</keyword>
<feature type="compositionally biased region" description="Polar residues" evidence="1">
    <location>
        <begin position="30"/>
        <end position="49"/>
    </location>
</feature>
<protein>
    <submittedName>
        <fullName evidence="2">Uncharacterized protein</fullName>
    </submittedName>
</protein>
<evidence type="ECO:0000313" key="2">
    <source>
        <dbReference type="EMBL" id="GFS04720.1"/>
    </source>
</evidence>
<reference evidence="2 3" key="1">
    <citation type="journal article" date="2021" name="Elife">
        <title>Chloroplast acquisition without the gene transfer in kleptoplastic sea slugs, Plakobranchus ocellatus.</title>
        <authorList>
            <person name="Maeda T."/>
            <person name="Takahashi S."/>
            <person name="Yoshida T."/>
            <person name="Shimamura S."/>
            <person name="Takaki Y."/>
            <person name="Nagai Y."/>
            <person name="Toyoda A."/>
            <person name="Suzuki Y."/>
            <person name="Arimoto A."/>
            <person name="Ishii H."/>
            <person name="Satoh N."/>
            <person name="Nishiyama T."/>
            <person name="Hasebe M."/>
            <person name="Maruyama T."/>
            <person name="Minagawa J."/>
            <person name="Obokata J."/>
            <person name="Shigenobu S."/>
        </authorList>
    </citation>
    <scope>NUCLEOTIDE SEQUENCE [LARGE SCALE GENOMIC DNA]</scope>
</reference>
<evidence type="ECO:0000313" key="3">
    <source>
        <dbReference type="Proteomes" id="UP000762676"/>
    </source>
</evidence>